<comment type="caution">
    <text evidence="2">The sequence shown here is derived from an EMBL/GenBank/DDBJ whole genome shotgun (WGS) entry which is preliminary data.</text>
</comment>
<accession>A0ABV5HM95</accession>
<name>A0ABV5HM95_9VIBR</name>
<dbReference type="PROSITE" id="PS50931">
    <property type="entry name" value="HTH_LYSR"/>
    <property type="match status" value="1"/>
</dbReference>
<evidence type="ECO:0000313" key="3">
    <source>
        <dbReference type="Proteomes" id="UP001589645"/>
    </source>
</evidence>
<dbReference type="Proteomes" id="UP001589645">
    <property type="component" value="Unassembled WGS sequence"/>
</dbReference>
<dbReference type="InterPro" id="IPR036388">
    <property type="entry name" value="WH-like_DNA-bd_sf"/>
</dbReference>
<organism evidence="2 3">
    <name type="scientific">Vibrio olivae</name>
    <dbReference type="NCBI Taxonomy" id="1243002"/>
    <lineage>
        <taxon>Bacteria</taxon>
        <taxon>Pseudomonadati</taxon>
        <taxon>Pseudomonadota</taxon>
        <taxon>Gammaproteobacteria</taxon>
        <taxon>Vibrionales</taxon>
        <taxon>Vibrionaceae</taxon>
        <taxon>Vibrio</taxon>
    </lineage>
</organism>
<sequence>MKTMVLLYNHPNLKKVGDILNKSESAVSRDITKLRERLNDPIFIRSAQGMELTL</sequence>
<proteinExistence type="predicted"/>
<dbReference type="InterPro" id="IPR000847">
    <property type="entry name" value="LysR_HTH_N"/>
</dbReference>
<protein>
    <submittedName>
        <fullName evidence="2">LysR family transcriptional regulator</fullName>
    </submittedName>
</protein>
<evidence type="ECO:0000259" key="1">
    <source>
        <dbReference type="PROSITE" id="PS50931"/>
    </source>
</evidence>
<feature type="domain" description="HTH lysR-type" evidence="1">
    <location>
        <begin position="1"/>
        <end position="53"/>
    </location>
</feature>
<dbReference type="SUPFAM" id="SSF46785">
    <property type="entry name" value="Winged helix' DNA-binding domain"/>
    <property type="match status" value="1"/>
</dbReference>
<gene>
    <name evidence="2" type="ORF">ACFFUV_10260</name>
</gene>
<evidence type="ECO:0000313" key="2">
    <source>
        <dbReference type="EMBL" id="MFB9135345.1"/>
    </source>
</evidence>
<dbReference type="EMBL" id="JBHMEP010000002">
    <property type="protein sequence ID" value="MFB9135345.1"/>
    <property type="molecule type" value="Genomic_DNA"/>
</dbReference>
<dbReference type="RefSeq" id="WP_390193259.1">
    <property type="nucleotide sequence ID" value="NZ_JBHMEP010000002.1"/>
</dbReference>
<keyword evidence="3" id="KW-1185">Reference proteome</keyword>
<dbReference type="Pfam" id="PF00126">
    <property type="entry name" value="HTH_1"/>
    <property type="match status" value="1"/>
</dbReference>
<dbReference type="InterPro" id="IPR036390">
    <property type="entry name" value="WH_DNA-bd_sf"/>
</dbReference>
<reference evidence="2 3" key="1">
    <citation type="submission" date="2024-09" db="EMBL/GenBank/DDBJ databases">
        <authorList>
            <person name="Sun Q."/>
            <person name="Mori K."/>
        </authorList>
    </citation>
    <scope>NUCLEOTIDE SEQUENCE [LARGE SCALE GENOMIC DNA]</scope>
    <source>
        <strain evidence="2 3">CECT 8064</strain>
    </source>
</reference>
<dbReference type="Gene3D" id="1.10.10.10">
    <property type="entry name" value="Winged helix-like DNA-binding domain superfamily/Winged helix DNA-binding domain"/>
    <property type="match status" value="1"/>
</dbReference>